<gene>
    <name evidence="1" type="ORF">LCGC14_2123740</name>
</gene>
<accession>A0A0F9EQL8</accession>
<dbReference type="AlphaFoldDB" id="A0A0F9EQL8"/>
<proteinExistence type="predicted"/>
<comment type="caution">
    <text evidence="1">The sequence shown here is derived from an EMBL/GenBank/DDBJ whole genome shotgun (WGS) entry which is preliminary data.</text>
</comment>
<protein>
    <submittedName>
        <fullName evidence="1">Uncharacterized protein</fullName>
    </submittedName>
</protein>
<sequence length="81" mass="8937">MLVDGVLRILDMDTGRLPSLKETHKEALEVCRETGAILNFATSDINLFLENASDEAAEKIAALYPGAEISPEKDPGRYCIW</sequence>
<organism evidence="1">
    <name type="scientific">marine sediment metagenome</name>
    <dbReference type="NCBI Taxonomy" id="412755"/>
    <lineage>
        <taxon>unclassified sequences</taxon>
        <taxon>metagenomes</taxon>
        <taxon>ecological metagenomes</taxon>
    </lineage>
</organism>
<name>A0A0F9EQL8_9ZZZZ</name>
<evidence type="ECO:0000313" key="1">
    <source>
        <dbReference type="EMBL" id="KKL68561.1"/>
    </source>
</evidence>
<reference evidence="1" key="1">
    <citation type="journal article" date="2015" name="Nature">
        <title>Complex archaea that bridge the gap between prokaryotes and eukaryotes.</title>
        <authorList>
            <person name="Spang A."/>
            <person name="Saw J.H."/>
            <person name="Jorgensen S.L."/>
            <person name="Zaremba-Niedzwiedzka K."/>
            <person name="Martijn J."/>
            <person name="Lind A.E."/>
            <person name="van Eijk R."/>
            <person name="Schleper C."/>
            <person name="Guy L."/>
            <person name="Ettema T.J."/>
        </authorList>
    </citation>
    <scope>NUCLEOTIDE SEQUENCE</scope>
</reference>
<dbReference type="EMBL" id="LAZR01026490">
    <property type="protein sequence ID" value="KKL68561.1"/>
    <property type="molecule type" value="Genomic_DNA"/>
</dbReference>